<dbReference type="AlphaFoldDB" id="A0A9Q4NUV5"/>
<dbReference type="Proteomes" id="UP001078742">
    <property type="component" value="Unassembled WGS sequence"/>
</dbReference>
<dbReference type="SMR" id="A0A9Q4NUV5"/>
<dbReference type="SMART" id="SM00860">
    <property type="entry name" value="SMI1_KNR4"/>
    <property type="match status" value="1"/>
</dbReference>
<protein>
    <submittedName>
        <fullName evidence="2">SMI1/KNR4 family protein</fullName>
    </submittedName>
</protein>
<dbReference type="InterPro" id="IPR018958">
    <property type="entry name" value="Knr4/Smi1-like_dom"/>
</dbReference>
<dbReference type="InterPro" id="IPR037883">
    <property type="entry name" value="Knr4/Smi1-like_sf"/>
</dbReference>
<gene>
    <name evidence="2" type="ORF">O1420_02790</name>
</gene>
<evidence type="ECO:0000313" key="3">
    <source>
        <dbReference type="Proteomes" id="UP001078742"/>
    </source>
</evidence>
<dbReference type="Pfam" id="PF09346">
    <property type="entry name" value="SMI1_KNR4"/>
    <property type="match status" value="1"/>
</dbReference>
<reference evidence="2" key="1">
    <citation type="submission" date="2022-12" db="EMBL/GenBank/DDBJ databases">
        <title>Development of a Multilocus Sequence Typing Scheme for Bacteroides fragilis Based on Whole Genome Sequencing Data and Clinical Application.</title>
        <authorList>
            <person name="Nielsen F.D."/>
            <person name="Justesen U.S."/>
        </authorList>
    </citation>
    <scope>NUCLEOTIDE SEQUENCE</scope>
    <source>
        <strain evidence="2">BF_BC_VIB_DK_2012_57</strain>
    </source>
</reference>
<accession>A0A9Q4NUV5</accession>
<dbReference type="EMBL" id="JAPUAV010000002">
    <property type="protein sequence ID" value="MCZ2570318.1"/>
    <property type="molecule type" value="Genomic_DNA"/>
</dbReference>
<dbReference type="SUPFAM" id="SSF160631">
    <property type="entry name" value="SMI1/KNR4-like"/>
    <property type="match status" value="1"/>
</dbReference>
<evidence type="ECO:0000259" key="1">
    <source>
        <dbReference type="SMART" id="SM00860"/>
    </source>
</evidence>
<dbReference type="Gene3D" id="3.40.1580.10">
    <property type="entry name" value="SMI1/KNR4-like"/>
    <property type="match status" value="1"/>
</dbReference>
<feature type="domain" description="Knr4/Smi1-like" evidence="1">
    <location>
        <begin position="13"/>
        <end position="124"/>
    </location>
</feature>
<name>A0A9Q4NUV5_BACFG</name>
<evidence type="ECO:0000313" key="2">
    <source>
        <dbReference type="EMBL" id="MCZ2570318.1"/>
    </source>
</evidence>
<comment type="caution">
    <text evidence="2">The sequence shown here is derived from an EMBL/GenBank/DDBJ whole genome shotgun (WGS) entry which is preliminary data.</text>
</comment>
<dbReference type="RefSeq" id="WP_010992644.1">
    <property type="nucleotide sequence ID" value="NZ_CBCSKQ010000024.1"/>
</dbReference>
<sequence>MEVIESKWYKKDGASSASIDDVEKLLNTTLPKQYKSFLLWSNGGEGKLGDNYIYIWAIEDVIAYNHDYGIQKYLQKEYWAFGMDGDIGYILHLSDNSIYRVDLGDLDITSIKYIAPSFDDFLGKAIYLNFNKLQNVANNNLTT</sequence>
<proteinExistence type="predicted"/>
<organism evidence="2 3">
    <name type="scientific">Bacteroides fragilis</name>
    <dbReference type="NCBI Taxonomy" id="817"/>
    <lineage>
        <taxon>Bacteria</taxon>
        <taxon>Pseudomonadati</taxon>
        <taxon>Bacteroidota</taxon>
        <taxon>Bacteroidia</taxon>
        <taxon>Bacteroidales</taxon>
        <taxon>Bacteroidaceae</taxon>
        <taxon>Bacteroides</taxon>
    </lineage>
</organism>
<dbReference type="GeneID" id="60369090"/>